<organism evidence="3 4">
    <name type="scientific">candidate division WWE3 bacterium CG_4_10_14_0_2_um_filter_41_14</name>
    <dbReference type="NCBI Taxonomy" id="1975072"/>
    <lineage>
        <taxon>Bacteria</taxon>
        <taxon>Katanobacteria</taxon>
    </lineage>
</organism>
<comment type="caution">
    <text evidence="3">The sequence shown here is derived from an EMBL/GenBank/DDBJ whole genome shotgun (WGS) entry which is preliminary data.</text>
</comment>
<comment type="similarity">
    <text evidence="2">Belongs to the short-chain dehydrogenases/reductases (SDR) family.</text>
</comment>
<protein>
    <submittedName>
        <fullName evidence="3">Retinol dehydrogenase</fullName>
    </submittedName>
</protein>
<proteinExistence type="inferred from homology"/>
<dbReference type="Pfam" id="PF00106">
    <property type="entry name" value="adh_short"/>
    <property type="match status" value="1"/>
</dbReference>
<dbReference type="PRINTS" id="PR00080">
    <property type="entry name" value="SDRFAMILY"/>
</dbReference>
<dbReference type="EMBL" id="PFNL01000131">
    <property type="protein sequence ID" value="PIZ45540.1"/>
    <property type="molecule type" value="Genomic_DNA"/>
</dbReference>
<dbReference type="PANTHER" id="PTHR43157:SF31">
    <property type="entry name" value="PHOSPHATIDYLINOSITOL-GLYCAN BIOSYNTHESIS CLASS F PROTEIN"/>
    <property type="match status" value="1"/>
</dbReference>
<dbReference type="PANTHER" id="PTHR43157">
    <property type="entry name" value="PHOSPHATIDYLINOSITOL-GLYCAN BIOSYNTHESIS CLASS F PROTEIN-RELATED"/>
    <property type="match status" value="1"/>
</dbReference>
<dbReference type="CDD" id="cd05327">
    <property type="entry name" value="retinol-DH_like_SDR_c_like"/>
    <property type="match status" value="1"/>
</dbReference>
<sequence>MPIYKKTALITGSTSGIGKAVAFELASKKYRIILLSRNMDRLIKTKNEIITVTNNPDIYTFECDLASQKQIRSISAEIRNKFPVIDVLINNAGINTSTFELTPEGVEKTFAVNHFAYFLLTGLLLDSIKKSDQGRVINVSSNGHKKVKLDIEKVRNNQYQGRYSTYRISKLANVMFTIGLAERLSNTSVTVNAVHPGLIKTNIGSDDPGIIRKTVNFLKIFFAQSPEKGANTIVYLATSANANTITGKYFINRKIATPSKDVYDISKRNQLWDLSEQITDFTY</sequence>
<dbReference type="SUPFAM" id="SSF51735">
    <property type="entry name" value="NAD(P)-binding Rossmann-fold domains"/>
    <property type="match status" value="1"/>
</dbReference>
<reference evidence="4" key="1">
    <citation type="submission" date="2017-09" db="EMBL/GenBank/DDBJ databases">
        <title>Depth-based differentiation of microbial function through sediment-hosted aquifers and enrichment of novel symbionts in the deep terrestrial subsurface.</title>
        <authorList>
            <person name="Probst A.J."/>
            <person name="Ladd B."/>
            <person name="Jarett J.K."/>
            <person name="Geller-Mcgrath D.E."/>
            <person name="Sieber C.M.K."/>
            <person name="Emerson J.B."/>
            <person name="Anantharaman K."/>
            <person name="Thomas B.C."/>
            <person name="Malmstrom R."/>
            <person name="Stieglmeier M."/>
            <person name="Klingl A."/>
            <person name="Woyke T."/>
            <person name="Ryan C.M."/>
            <person name="Banfield J.F."/>
        </authorList>
    </citation>
    <scope>NUCLEOTIDE SEQUENCE [LARGE SCALE GENOMIC DNA]</scope>
</reference>
<dbReference type="GO" id="GO:0016491">
    <property type="term" value="F:oxidoreductase activity"/>
    <property type="evidence" value="ECO:0007669"/>
    <property type="project" value="UniProtKB-KW"/>
</dbReference>
<gene>
    <name evidence="3" type="ORF">COY32_04970</name>
</gene>
<evidence type="ECO:0000256" key="1">
    <source>
        <dbReference type="ARBA" id="ARBA00023002"/>
    </source>
</evidence>
<evidence type="ECO:0000313" key="3">
    <source>
        <dbReference type="EMBL" id="PIZ45540.1"/>
    </source>
</evidence>
<evidence type="ECO:0000313" key="4">
    <source>
        <dbReference type="Proteomes" id="UP000228920"/>
    </source>
</evidence>
<dbReference type="Proteomes" id="UP000228920">
    <property type="component" value="Unassembled WGS sequence"/>
</dbReference>
<dbReference type="PRINTS" id="PR00081">
    <property type="entry name" value="GDHRDH"/>
</dbReference>
<dbReference type="Gene3D" id="3.40.50.720">
    <property type="entry name" value="NAD(P)-binding Rossmann-like Domain"/>
    <property type="match status" value="1"/>
</dbReference>
<dbReference type="InterPro" id="IPR036291">
    <property type="entry name" value="NAD(P)-bd_dom_sf"/>
</dbReference>
<dbReference type="AlphaFoldDB" id="A0A2M7TH84"/>
<accession>A0A2M7TH84</accession>
<name>A0A2M7TH84_UNCKA</name>
<keyword evidence="1" id="KW-0560">Oxidoreductase</keyword>
<dbReference type="InterPro" id="IPR002347">
    <property type="entry name" value="SDR_fam"/>
</dbReference>
<evidence type="ECO:0000256" key="2">
    <source>
        <dbReference type="RuleBase" id="RU000363"/>
    </source>
</evidence>